<evidence type="ECO:0000259" key="3">
    <source>
        <dbReference type="Pfam" id="PF13962"/>
    </source>
</evidence>
<sequence length="662" mass="74273">MSTANQQEKPPRFNRKTLFNRAMKKKWEEVKTEYKKDPINAGKAKLTKSEETILHIAVSSYNKDQPNASKKLVMELVEFIPKVERVKILMSKDGKGNTPLHLAAALGSVGICECIAGEGKELSNNGNDKGETPLFLGAHHGQTEAYTKLHELYNEDKDEKPDESVCRRKDGDTILHSAISGEYFELANRIIIDYQNLVNAVNEEGYSPLYFLARKPNLFESSSNLQLFDQFMYRCAIVHETFEKTSPSKGDDTCYPAANYKTCGNLLSLPGAAFKLVFGLEKDCGKRRQERMDHETYLDNYAEYQYQNQPEMATTETVEKKHETLTEGKNAKETPFLLAAKMGITEMVNKILEEFPVAIQDVDSNEKNALLLAVESRQIEVFHLLLEKKPPESVLYQVDNEGNSAVHLAANFRINNRGGFQVLHCRCNGKSSGIRYTYEPLCKLISSSNTIKKQKIYELQALIATVAFATSSTVPGGVNPESGNPIFEGQPAFLVFSIGSVVALCFSVTALVFFLAILTSRCKQKDFRSDLPQKLLFGLSSLFTSIAAILISFCAGHFFLLRDQLENAAYPIYTATCLPITFYAFAQLPLYFDLVWSINREVPVRPQGFLTLASAQPLSLPSCFEKDEVVPRGQIGRFCHLIVRNPDLFFCVVHVMLNSIRL</sequence>
<dbReference type="InterPro" id="IPR036770">
    <property type="entry name" value="Ankyrin_rpt-contain_sf"/>
</dbReference>
<gene>
    <name evidence="4" type="ORF">OLC1_LOCUS23757</name>
</gene>
<dbReference type="Gene3D" id="1.25.40.20">
    <property type="entry name" value="Ankyrin repeat-containing domain"/>
    <property type="match status" value="2"/>
</dbReference>
<keyword evidence="5" id="KW-1185">Reference proteome</keyword>
<accession>A0AAV1EDD7</accession>
<dbReference type="InterPro" id="IPR002110">
    <property type="entry name" value="Ankyrin_rpt"/>
</dbReference>
<feature type="transmembrane region" description="Helical" evidence="2">
    <location>
        <begin position="572"/>
        <end position="592"/>
    </location>
</feature>
<dbReference type="Pfam" id="PF13962">
    <property type="entry name" value="PGG"/>
    <property type="match status" value="1"/>
</dbReference>
<keyword evidence="1" id="KW-0040">ANK repeat</keyword>
<name>A0AAV1EDD7_OLDCO</name>
<proteinExistence type="predicted"/>
<dbReference type="EMBL" id="OX459126">
    <property type="protein sequence ID" value="CAI9117742.1"/>
    <property type="molecule type" value="Genomic_DNA"/>
</dbReference>
<dbReference type="AlphaFoldDB" id="A0AAV1EDD7"/>
<reference evidence="4" key="1">
    <citation type="submission" date="2023-03" db="EMBL/GenBank/DDBJ databases">
        <authorList>
            <person name="Julca I."/>
        </authorList>
    </citation>
    <scope>NUCLEOTIDE SEQUENCE</scope>
</reference>
<dbReference type="PROSITE" id="PS50088">
    <property type="entry name" value="ANK_REPEAT"/>
    <property type="match status" value="1"/>
</dbReference>
<evidence type="ECO:0000256" key="2">
    <source>
        <dbReference type="SAM" id="Phobius"/>
    </source>
</evidence>
<feature type="transmembrane region" description="Helical" evidence="2">
    <location>
        <begin position="535"/>
        <end position="560"/>
    </location>
</feature>
<keyword evidence="2" id="KW-0812">Transmembrane</keyword>
<keyword evidence="2" id="KW-1133">Transmembrane helix</keyword>
<keyword evidence="2" id="KW-0472">Membrane</keyword>
<protein>
    <submittedName>
        <fullName evidence="4">OLC1v1019207C1</fullName>
    </submittedName>
</protein>
<dbReference type="Pfam" id="PF12796">
    <property type="entry name" value="Ank_2"/>
    <property type="match status" value="2"/>
</dbReference>
<feature type="repeat" description="ANK" evidence="1">
    <location>
        <begin position="95"/>
        <end position="127"/>
    </location>
</feature>
<dbReference type="SUPFAM" id="SSF48403">
    <property type="entry name" value="Ankyrin repeat"/>
    <property type="match status" value="2"/>
</dbReference>
<evidence type="ECO:0000313" key="5">
    <source>
        <dbReference type="Proteomes" id="UP001161247"/>
    </source>
</evidence>
<evidence type="ECO:0000256" key="1">
    <source>
        <dbReference type="PROSITE-ProRule" id="PRU00023"/>
    </source>
</evidence>
<feature type="transmembrane region" description="Helical" evidence="2">
    <location>
        <begin position="492"/>
        <end position="515"/>
    </location>
</feature>
<organism evidence="4 5">
    <name type="scientific">Oldenlandia corymbosa var. corymbosa</name>
    <dbReference type="NCBI Taxonomy" id="529605"/>
    <lineage>
        <taxon>Eukaryota</taxon>
        <taxon>Viridiplantae</taxon>
        <taxon>Streptophyta</taxon>
        <taxon>Embryophyta</taxon>
        <taxon>Tracheophyta</taxon>
        <taxon>Spermatophyta</taxon>
        <taxon>Magnoliopsida</taxon>
        <taxon>eudicotyledons</taxon>
        <taxon>Gunneridae</taxon>
        <taxon>Pentapetalae</taxon>
        <taxon>asterids</taxon>
        <taxon>lamiids</taxon>
        <taxon>Gentianales</taxon>
        <taxon>Rubiaceae</taxon>
        <taxon>Rubioideae</taxon>
        <taxon>Spermacoceae</taxon>
        <taxon>Hedyotis-Oldenlandia complex</taxon>
        <taxon>Oldenlandia</taxon>
    </lineage>
</organism>
<evidence type="ECO:0000313" key="4">
    <source>
        <dbReference type="EMBL" id="CAI9117742.1"/>
    </source>
</evidence>
<dbReference type="PANTHER" id="PTHR24177:SF470">
    <property type="entry name" value="ANKYRIN REPEAT PROTEIN"/>
    <property type="match status" value="1"/>
</dbReference>
<dbReference type="InterPro" id="IPR026961">
    <property type="entry name" value="PGG_dom"/>
</dbReference>
<dbReference type="SMART" id="SM00248">
    <property type="entry name" value="ANK"/>
    <property type="match status" value="7"/>
</dbReference>
<dbReference type="Proteomes" id="UP001161247">
    <property type="component" value="Chromosome 9"/>
</dbReference>
<dbReference type="GO" id="GO:0016020">
    <property type="term" value="C:membrane"/>
    <property type="evidence" value="ECO:0007669"/>
    <property type="project" value="TreeGrafter"/>
</dbReference>
<dbReference type="PANTHER" id="PTHR24177">
    <property type="entry name" value="CASKIN"/>
    <property type="match status" value="1"/>
</dbReference>
<feature type="domain" description="PGG" evidence="3">
    <location>
        <begin position="460"/>
        <end position="559"/>
    </location>
</feature>